<evidence type="ECO:0000256" key="1">
    <source>
        <dbReference type="ARBA" id="ARBA00008898"/>
    </source>
</evidence>
<accession>A0ABR5I7J5</accession>
<evidence type="ECO:0000256" key="2">
    <source>
        <dbReference type="ARBA" id="ARBA00023002"/>
    </source>
</evidence>
<dbReference type="PANTHER" id="PTHR30466">
    <property type="entry name" value="FLAVIN REDUCTASE"/>
    <property type="match status" value="1"/>
</dbReference>
<evidence type="ECO:0000313" key="5">
    <source>
        <dbReference type="Proteomes" id="UP000037247"/>
    </source>
</evidence>
<organism evidence="4 5">
    <name type="scientific">Gordonia jacobaea</name>
    <dbReference type="NCBI Taxonomy" id="122202"/>
    <lineage>
        <taxon>Bacteria</taxon>
        <taxon>Bacillati</taxon>
        <taxon>Actinomycetota</taxon>
        <taxon>Actinomycetes</taxon>
        <taxon>Mycobacteriales</taxon>
        <taxon>Gordoniaceae</taxon>
        <taxon>Gordonia</taxon>
    </lineage>
</organism>
<dbReference type="PANTHER" id="PTHR30466:SF1">
    <property type="entry name" value="FMN REDUCTASE (NADH) RUTF"/>
    <property type="match status" value="1"/>
</dbReference>
<keyword evidence="2" id="KW-0560">Oxidoreductase</keyword>
<dbReference type="InterPro" id="IPR012349">
    <property type="entry name" value="Split_barrel_FMN-bd"/>
</dbReference>
<dbReference type="EMBL" id="LDTZ01000023">
    <property type="protein sequence ID" value="KNA89659.1"/>
    <property type="molecule type" value="Genomic_DNA"/>
</dbReference>
<keyword evidence="5" id="KW-1185">Reference proteome</keyword>
<proteinExistence type="inferred from homology"/>
<dbReference type="InterPro" id="IPR050268">
    <property type="entry name" value="NADH-dep_flavin_reductase"/>
</dbReference>
<dbReference type="Proteomes" id="UP000037247">
    <property type="component" value="Unassembled WGS sequence"/>
</dbReference>
<protein>
    <submittedName>
        <fullName evidence="4">Flavin oxidoreductase</fullName>
    </submittedName>
</protein>
<name>A0ABR5I7J5_9ACTN</name>
<sequence>MQSLSDAVDARIAFTTAFRLHPAGVAIVAAETSEGLAGLTVSSLASVSVDPFAVSFSVTSSRGSAGAVLGADTIGISLLDARHVDVADAFARPGAPRFTTNQGWTSFESGEPILRDAHAALCCVIVETIAVGSSTLVVAEVLETRLGSSTQPPMVYRDRAFHTLT</sequence>
<reference evidence="4 5" key="1">
    <citation type="submission" date="2015-05" db="EMBL/GenBank/DDBJ databases">
        <title>Draft genome sequence of the bacterium Gordonia jacobaea a new member of the Gordonia genus.</title>
        <authorList>
            <person name="Jimenez-Galisteo G."/>
            <person name="Dominguez A."/>
            <person name="Munoz E."/>
            <person name="Vinas M."/>
        </authorList>
    </citation>
    <scope>NUCLEOTIDE SEQUENCE [LARGE SCALE GENOMIC DNA]</scope>
    <source>
        <strain evidence="5">mv1</strain>
    </source>
</reference>
<comment type="caution">
    <text evidence="4">The sequence shown here is derived from an EMBL/GenBank/DDBJ whole genome shotgun (WGS) entry which is preliminary data.</text>
</comment>
<dbReference type="Gene3D" id="2.30.110.10">
    <property type="entry name" value="Electron Transport, Fmn-binding Protein, Chain A"/>
    <property type="match status" value="1"/>
</dbReference>
<dbReference type="SUPFAM" id="SSF50475">
    <property type="entry name" value="FMN-binding split barrel"/>
    <property type="match status" value="1"/>
</dbReference>
<dbReference type="InterPro" id="IPR002563">
    <property type="entry name" value="Flavin_Rdtase-like_dom"/>
</dbReference>
<comment type="similarity">
    <text evidence="1">Belongs to the non-flavoprotein flavin reductase family.</text>
</comment>
<feature type="domain" description="Flavin reductase like" evidence="3">
    <location>
        <begin position="18"/>
        <end position="163"/>
    </location>
</feature>
<dbReference type="RefSeq" id="WP_049700711.1">
    <property type="nucleotide sequence ID" value="NZ_JAQDQF010000001.1"/>
</dbReference>
<dbReference type="Pfam" id="PF01613">
    <property type="entry name" value="Flavin_Reduct"/>
    <property type="match status" value="1"/>
</dbReference>
<evidence type="ECO:0000313" key="4">
    <source>
        <dbReference type="EMBL" id="KNA89659.1"/>
    </source>
</evidence>
<evidence type="ECO:0000259" key="3">
    <source>
        <dbReference type="SMART" id="SM00903"/>
    </source>
</evidence>
<gene>
    <name evidence="4" type="ORF">ABW18_19845</name>
</gene>
<dbReference type="SMART" id="SM00903">
    <property type="entry name" value="Flavin_Reduct"/>
    <property type="match status" value="1"/>
</dbReference>